<organism evidence="2 3">
    <name type="scientific">Ferrovibrio terrae</name>
    <dbReference type="NCBI Taxonomy" id="2594003"/>
    <lineage>
        <taxon>Bacteria</taxon>
        <taxon>Pseudomonadati</taxon>
        <taxon>Pseudomonadota</taxon>
        <taxon>Alphaproteobacteria</taxon>
        <taxon>Rhodospirillales</taxon>
        <taxon>Rhodospirillaceae</taxon>
        <taxon>Ferrovibrio</taxon>
    </lineage>
</organism>
<reference evidence="2 3" key="1">
    <citation type="submission" date="2019-07" db="EMBL/GenBank/DDBJ databases">
        <title>Genome sequencing for Ferrovibrio sp. K5.</title>
        <authorList>
            <person name="Park S.-J."/>
        </authorList>
    </citation>
    <scope>NUCLEOTIDE SEQUENCE [LARGE SCALE GENOMIC DNA]</scope>
    <source>
        <strain evidence="2 3">K5</strain>
    </source>
</reference>
<keyword evidence="1" id="KW-0812">Transmembrane</keyword>
<accession>A0A516H0C4</accession>
<feature type="transmembrane region" description="Helical" evidence="1">
    <location>
        <begin position="39"/>
        <end position="61"/>
    </location>
</feature>
<gene>
    <name evidence="2" type="ORF">FNB15_08005</name>
</gene>
<protein>
    <submittedName>
        <fullName evidence="2">Uncharacterized protein</fullName>
    </submittedName>
</protein>
<keyword evidence="3" id="KW-1185">Reference proteome</keyword>
<dbReference type="Proteomes" id="UP000317496">
    <property type="component" value="Chromosome"/>
</dbReference>
<dbReference type="AlphaFoldDB" id="A0A516H0C4"/>
<dbReference type="RefSeq" id="WP_144068196.1">
    <property type="nucleotide sequence ID" value="NZ_CP041636.1"/>
</dbReference>
<feature type="transmembrane region" description="Helical" evidence="1">
    <location>
        <begin position="6"/>
        <end position="27"/>
    </location>
</feature>
<keyword evidence="1" id="KW-0472">Membrane</keyword>
<proteinExistence type="predicted"/>
<evidence type="ECO:0000313" key="3">
    <source>
        <dbReference type="Proteomes" id="UP000317496"/>
    </source>
</evidence>
<keyword evidence="1" id="KW-1133">Transmembrane helix</keyword>
<evidence type="ECO:0000313" key="2">
    <source>
        <dbReference type="EMBL" id="QDO97215.1"/>
    </source>
</evidence>
<sequence length="120" mass="13176">MTEIDAYTAGMGGGMLVLSVIAGWSTTRYELDMTQQWRITKYASAVLALVLGFGFCQLLAGQLAAARGMSPDGILVVLAGAFVGSLLVMWIAQAVEYATRRAYGLEPMPYRLVRFDLFRW</sequence>
<dbReference type="EMBL" id="CP041636">
    <property type="protein sequence ID" value="QDO97215.1"/>
    <property type="molecule type" value="Genomic_DNA"/>
</dbReference>
<name>A0A516H0C4_9PROT</name>
<feature type="transmembrane region" description="Helical" evidence="1">
    <location>
        <begin position="73"/>
        <end position="92"/>
    </location>
</feature>
<evidence type="ECO:0000256" key="1">
    <source>
        <dbReference type="SAM" id="Phobius"/>
    </source>
</evidence>
<dbReference type="KEGG" id="fer:FNB15_08005"/>